<organism evidence="2 3">
    <name type="scientific">Prorocentrum cordatum</name>
    <dbReference type="NCBI Taxonomy" id="2364126"/>
    <lineage>
        <taxon>Eukaryota</taxon>
        <taxon>Sar</taxon>
        <taxon>Alveolata</taxon>
        <taxon>Dinophyceae</taxon>
        <taxon>Prorocentrales</taxon>
        <taxon>Prorocentraceae</taxon>
        <taxon>Prorocentrum</taxon>
    </lineage>
</organism>
<keyword evidence="1" id="KW-1133">Transmembrane helix</keyword>
<keyword evidence="3" id="KW-1185">Reference proteome</keyword>
<keyword evidence="1" id="KW-0812">Transmembrane</keyword>
<evidence type="ECO:0000256" key="1">
    <source>
        <dbReference type="SAM" id="Phobius"/>
    </source>
</evidence>
<dbReference type="EMBL" id="CAUYUJ010014521">
    <property type="protein sequence ID" value="CAK0842429.1"/>
    <property type="molecule type" value="Genomic_DNA"/>
</dbReference>
<reference evidence="2" key="1">
    <citation type="submission" date="2023-10" db="EMBL/GenBank/DDBJ databases">
        <authorList>
            <person name="Chen Y."/>
            <person name="Shah S."/>
            <person name="Dougan E. K."/>
            <person name="Thang M."/>
            <person name="Chan C."/>
        </authorList>
    </citation>
    <scope>NUCLEOTIDE SEQUENCE [LARGE SCALE GENOMIC DNA]</scope>
</reference>
<feature type="transmembrane region" description="Helical" evidence="1">
    <location>
        <begin position="112"/>
        <end position="133"/>
    </location>
</feature>
<name>A0ABN9TAT2_9DINO</name>
<feature type="transmembrane region" description="Helical" evidence="1">
    <location>
        <begin position="34"/>
        <end position="52"/>
    </location>
</feature>
<protein>
    <submittedName>
        <fullName evidence="2">Uncharacterized protein</fullName>
    </submittedName>
</protein>
<keyword evidence="1" id="KW-0472">Membrane</keyword>
<feature type="non-terminal residue" evidence="2">
    <location>
        <position position="318"/>
    </location>
</feature>
<dbReference type="Proteomes" id="UP001189429">
    <property type="component" value="Unassembled WGS sequence"/>
</dbReference>
<feature type="transmembrane region" description="Helical" evidence="1">
    <location>
        <begin position="12"/>
        <end position="28"/>
    </location>
</feature>
<evidence type="ECO:0000313" key="3">
    <source>
        <dbReference type="Proteomes" id="UP001189429"/>
    </source>
</evidence>
<sequence>MIHCGVMPVRVIGKSLFIMLLSAVLFYVGTTMPIKSVCVVIFAWAFFLFFLACFVLGHLWKFMLVNMLLLAVFVVAVNAKVDGWAGVGRALVLILLTQLGSSRERGHQSHRFFMALFFGLLAVVAGVALFAALQPPGATLFSVPSELSEPFVFPLHGQPNKSYPFCSFSWPMAENDTMSDKCSDDRLSLVDFAHMSNACYTLGDKDEKETKEELNRIFPGWQLIKRVTQLDFKDISFMHLSRGKTHVVAVRGTFTLYDILQDFDIFMPTVALQLAGDVGPHVPDMSRILGAVTAFAAWSGVTGTGQGPNRQAFFRLLA</sequence>
<evidence type="ECO:0000313" key="2">
    <source>
        <dbReference type="EMBL" id="CAK0842429.1"/>
    </source>
</evidence>
<gene>
    <name evidence="2" type="ORF">PCOR1329_LOCUS37279</name>
</gene>
<proteinExistence type="predicted"/>
<comment type="caution">
    <text evidence="2">The sequence shown here is derived from an EMBL/GenBank/DDBJ whole genome shotgun (WGS) entry which is preliminary data.</text>
</comment>
<feature type="transmembrane region" description="Helical" evidence="1">
    <location>
        <begin position="59"/>
        <end position="77"/>
    </location>
</feature>
<accession>A0ABN9TAT2</accession>